<feature type="transmembrane region" description="Helical" evidence="11">
    <location>
        <begin position="565"/>
        <end position="584"/>
    </location>
</feature>
<evidence type="ECO:0000259" key="12">
    <source>
        <dbReference type="PROSITE" id="PS50893"/>
    </source>
</evidence>
<dbReference type="EMBL" id="CAUYUE010000003">
    <property type="protein sequence ID" value="CAK0753548.1"/>
    <property type="molecule type" value="Genomic_DNA"/>
</dbReference>
<comment type="caution">
    <text evidence="13">The sequence shown here is derived from an EMBL/GenBank/DDBJ whole genome shotgun (WGS) entry which is preliminary data.</text>
</comment>
<reference evidence="13 14" key="1">
    <citation type="submission" date="2023-10" db="EMBL/GenBank/DDBJ databases">
        <authorList>
            <person name="Maclean D."/>
            <person name="Macfadyen A."/>
        </authorList>
    </citation>
    <scope>NUCLEOTIDE SEQUENCE [LARGE SCALE GENOMIC DNA]</scope>
</reference>
<dbReference type="Proteomes" id="UP001314263">
    <property type="component" value="Unassembled WGS sequence"/>
</dbReference>
<keyword evidence="5" id="KW-0677">Repeat</keyword>
<dbReference type="GO" id="GO:0016020">
    <property type="term" value="C:membrane"/>
    <property type="evidence" value="ECO:0007669"/>
    <property type="project" value="UniProtKB-SubCell"/>
</dbReference>
<dbReference type="InterPro" id="IPR013525">
    <property type="entry name" value="ABC2_TM"/>
</dbReference>
<sequence>MWSVVQDEQAGNFDQAQRRRSISGRSPDVEDPEFEEEVDDEEELKRVALDNISKSQRTFKYPIRETEDENGKVVLVDVRELGRKSGNLHRKLVVERALRTKDQDNERFYQSLRARMERVGIKMSAVEVRFEHLSIDADVRVGGRALPTVFNTFLNFVEGNLQKARILRSSKTRFSILENVSGCLQPGRLTLLLGPPGSGKSTLLKALAGKLGGKSPQITGNITYNGESLSSFVPQRTAAYVSQVDNHIAELTVRETLDFAARVLGVGHKEEYLRLLREKEKAAGLLGDDDIDAFLKASALQGKRHSVVTEYILKLLGLDVCADTIVGNQMIRGISGGQRKRVTTGEMTVGPMKTLFMDEISTGLDSSTTFLITKCIRNFVHMQDATVLLALLQPAPETYELFDDVLLLSEGHIVFHGPREDVMPFFNSMGFQLPARKGIADFLQEVTSLKDQQQYWAHKAQPYEFVPVEAFARAFRETEVGRRNARRLEQPYERPPGQLFDPLVRKKFALSGAKAFKACMRRDFTLMSRHGFIYIFRTCQVSVVSTIIATLFLRTTLHANSVSDGQTYLGLIFFAIIHMMFNAYSEMSIMVGGLAGFYKQRDSFFYPAWAASLPTALLRLPYSFVESLVLSCIIYWVSGLAPEAPRFFVFWCIMFLVHQMGVAMFRLMGAIGRTLVIATSMGSLAVLVIVTMSGFVLAYPQIHPWTIWLFWSSPLMYAMQALSVNEFTAARWQVPYGDTTVGLAVLDNRGLFRADWWRWVGIAALLGFAILFNILVLVAQTYLGPLGNAAAAVPEEVLLDRELTRTGSTLSSQLSTRSSSLSRRSSKSPKAPRALPRSDSLTGASFRKAQAVAHEEQNGLTNGHGHTSGMSNGVDHAGDVEMGRARTEGPGDSVKALKGTAAKGMILPFAPMALTFGRVSYYVAFPKEMADQKKEGGKDMLQLLNEVSGAFQPGILTALVGVSGAGKTTLMDVLAGRKTGGLITGDIRVNGYPKAQATFARICGYVEQNDIHSPQVTVGESLMFSAQLRLMDVNKRDLKAFVNEVMGLVELTPLRNSLVGIPGSTGLSVEQRKRLTIAVELVANPSIIFMDEPTTGLDARAAAIVMRSVRNTVNTGRTVVCTIHQPSIDIFEAFDDLLLLKRGGYATYVGHLGTHSVDLINYFQQVEGVPALRAGVNPATWMLEVSTLNKEHELGVDFAQIYRTSALFRENEELIAKLSVPREGSRDLYFKHAYPQSQLRQLGLLLQKDLITYWRSPNYNAVRFVFTVILALIIGAIYWGLGSRRTAQGDVLNVMGAIFVSAMFLGTSNSSTVQPVFAIERSVMYRERAAGMYAVIPYAIAQGATEIPWALAQTLLFSCIAYFMIHFDFTAAKFFWFVLYQFLTLLLFTYYGMMAVAVSPSVQLAAVISSAFYSVWFLFTGFLIPVPKIPVWWSWYYYLDPAAWTLNGVIGSQLNDEQTVISVEGQDMTVSQYIEGTFGFTEASVWYSALVLVAFCIAFWFVVAGALKVLNYQKR</sequence>
<dbReference type="Pfam" id="PF00005">
    <property type="entry name" value="ABC_tran"/>
    <property type="match status" value="2"/>
</dbReference>
<feature type="transmembrane region" description="Helical" evidence="11">
    <location>
        <begin position="604"/>
        <end position="636"/>
    </location>
</feature>
<evidence type="ECO:0000313" key="14">
    <source>
        <dbReference type="Proteomes" id="UP001314263"/>
    </source>
</evidence>
<feature type="transmembrane region" description="Helical" evidence="11">
    <location>
        <begin position="675"/>
        <end position="699"/>
    </location>
</feature>
<feature type="transmembrane region" description="Helical" evidence="11">
    <location>
        <begin position="1377"/>
        <end position="1398"/>
    </location>
</feature>
<feature type="transmembrane region" description="Helical" evidence="11">
    <location>
        <begin position="648"/>
        <end position="668"/>
    </location>
</feature>
<feature type="transmembrane region" description="Helical" evidence="11">
    <location>
        <begin position="1404"/>
        <end position="1424"/>
    </location>
</feature>
<dbReference type="SMART" id="SM00382">
    <property type="entry name" value="AAA"/>
    <property type="match status" value="2"/>
</dbReference>
<feature type="transmembrane region" description="Helical" evidence="11">
    <location>
        <begin position="531"/>
        <end position="553"/>
    </location>
</feature>
<feature type="transmembrane region" description="Helical" evidence="11">
    <location>
        <begin position="1261"/>
        <end position="1279"/>
    </location>
</feature>
<evidence type="ECO:0000256" key="3">
    <source>
        <dbReference type="ARBA" id="ARBA00022448"/>
    </source>
</evidence>
<evidence type="ECO:0000256" key="10">
    <source>
        <dbReference type="SAM" id="MobiDB-lite"/>
    </source>
</evidence>
<evidence type="ECO:0000256" key="8">
    <source>
        <dbReference type="ARBA" id="ARBA00022989"/>
    </source>
</evidence>
<accession>A0AAV1HWA5</accession>
<keyword evidence="8 11" id="KW-1133">Transmembrane helix</keyword>
<keyword evidence="4 11" id="KW-0812">Transmembrane</keyword>
<evidence type="ECO:0000256" key="5">
    <source>
        <dbReference type="ARBA" id="ARBA00022737"/>
    </source>
</evidence>
<keyword evidence="7" id="KW-0067">ATP-binding</keyword>
<gene>
    <name evidence="13" type="ORF">CVIRNUC_002229</name>
</gene>
<evidence type="ECO:0000256" key="2">
    <source>
        <dbReference type="ARBA" id="ARBA00006012"/>
    </source>
</evidence>
<evidence type="ECO:0000313" key="13">
    <source>
        <dbReference type="EMBL" id="CAK0753548.1"/>
    </source>
</evidence>
<keyword evidence="6" id="KW-0547">Nucleotide-binding</keyword>
<evidence type="ECO:0000256" key="4">
    <source>
        <dbReference type="ARBA" id="ARBA00022692"/>
    </source>
</evidence>
<feature type="compositionally biased region" description="Low complexity" evidence="10">
    <location>
        <begin position="809"/>
        <end position="823"/>
    </location>
</feature>
<dbReference type="Pfam" id="PF14510">
    <property type="entry name" value="ABC_trans_N"/>
    <property type="match status" value="1"/>
</dbReference>
<dbReference type="InterPro" id="IPR027417">
    <property type="entry name" value="P-loop_NTPase"/>
</dbReference>
<comment type="similarity">
    <text evidence="2">Belongs to the ABC transporter superfamily. ABCG family. PDR (TC 3.A.1.205) subfamily.</text>
</comment>
<evidence type="ECO:0000256" key="7">
    <source>
        <dbReference type="ARBA" id="ARBA00022840"/>
    </source>
</evidence>
<evidence type="ECO:0000256" key="1">
    <source>
        <dbReference type="ARBA" id="ARBA00004141"/>
    </source>
</evidence>
<dbReference type="SUPFAM" id="SSF52540">
    <property type="entry name" value="P-loop containing nucleoside triphosphate hydrolases"/>
    <property type="match status" value="2"/>
</dbReference>
<dbReference type="CDD" id="cd03232">
    <property type="entry name" value="ABCG_PDR_domain2"/>
    <property type="match status" value="1"/>
</dbReference>
<feature type="transmembrane region" description="Helical" evidence="11">
    <location>
        <begin position="1485"/>
        <end position="1510"/>
    </location>
</feature>
<feature type="domain" description="ABC transporter" evidence="12">
    <location>
        <begin position="161"/>
        <end position="435"/>
    </location>
</feature>
<feature type="domain" description="ABC transporter" evidence="12">
    <location>
        <begin position="927"/>
        <end position="1167"/>
    </location>
</feature>
<keyword evidence="14" id="KW-1185">Reference proteome</keyword>
<organism evidence="13 14">
    <name type="scientific">Coccomyxa viridis</name>
    <dbReference type="NCBI Taxonomy" id="1274662"/>
    <lineage>
        <taxon>Eukaryota</taxon>
        <taxon>Viridiplantae</taxon>
        <taxon>Chlorophyta</taxon>
        <taxon>core chlorophytes</taxon>
        <taxon>Trebouxiophyceae</taxon>
        <taxon>Trebouxiophyceae incertae sedis</taxon>
        <taxon>Coccomyxaceae</taxon>
        <taxon>Coccomyxa</taxon>
    </lineage>
</organism>
<dbReference type="GO" id="GO:0140359">
    <property type="term" value="F:ABC-type transporter activity"/>
    <property type="evidence" value="ECO:0007669"/>
    <property type="project" value="InterPro"/>
</dbReference>
<feature type="transmembrane region" description="Helical" evidence="11">
    <location>
        <begin position="1291"/>
        <end position="1308"/>
    </location>
</feature>
<feature type="region of interest" description="Disordered" evidence="10">
    <location>
        <begin position="1"/>
        <end position="42"/>
    </location>
</feature>
<dbReference type="InterPro" id="IPR003593">
    <property type="entry name" value="AAA+_ATPase"/>
</dbReference>
<dbReference type="InterPro" id="IPR013581">
    <property type="entry name" value="PDR_assoc"/>
</dbReference>
<protein>
    <recommendedName>
        <fullName evidence="12">ABC transporter domain-containing protein</fullName>
    </recommendedName>
</protein>
<dbReference type="GO" id="GO:0071944">
    <property type="term" value="C:cell periphery"/>
    <property type="evidence" value="ECO:0007669"/>
    <property type="project" value="UniProtKB-ARBA"/>
</dbReference>
<dbReference type="FunFam" id="3.40.50.300:FF:000179">
    <property type="entry name" value="ABC transporter G family member 34"/>
    <property type="match status" value="1"/>
</dbReference>
<dbReference type="PROSITE" id="PS50893">
    <property type="entry name" value="ABC_TRANSPORTER_2"/>
    <property type="match status" value="2"/>
</dbReference>
<dbReference type="GO" id="GO:0016887">
    <property type="term" value="F:ATP hydrolysis activity"/>
    <property type="evidence" value="ECO:0007669"/>
    <property type="project" value="InterPro"/>
</dbReference>
<feature type="transmembrane region" description="Helical" evidence="11">
    <location>
        <begin position="756"/>
        <end position="779"/>
    </location>
</feature>
<dbReference type="InterPro" id="IPR029481">
    <property type="entry name" value="ABC_trans_N"/>
</dbReference>
<feature type="region of interest" description="Disordered" evidence="10">
    <location>
        <begin position="852"/>
        <end position="872"/>
    </location>
</feature>
<feature type="compositionally biased region" description="Polar residues" evidence="10">
    <location>
        <begin position="858"/>
        <end position="871"/>
    </location>
</feature>
<dbReference type="PANTHER" id="PTHR19241">
    <property type="entry name" value="ATP-BINDING CASSETTE TRANSPORTER"/>
    <property type="match status" value="1"/>
</dbReference>
<keyword evidence="9 11" id="KW-0472">Membrane</keyword>
<feature type="region of interest" description="Disordered" evidence="10">
    <location>
        <begin position="809"/>
        <end position="839"/>
    </location>
</feature>
<evidence type="ECO:0000256" key="6">
    <source>
        <dbReference type="ARBA" id="ARBA00022741"/>
    </source>
</evidence>
<dbReference type="InterPro" id="IPR034003">
    <property type="entry name" value="ABCG_PDR_2"/>
</dbReference>
<dbReference type="GO" id="GO:0005524">
    <property type="term" value="F:ATP binding"/>
    <property type="evidence" value="ECO:0007669"/>
    <property type="project" value="UniProtKB-KW"/>
</dbReference>
<dbReference type="Pfam" id="PF08370">
    <property type="entry name" value="PDR_assoc"/>
    <property type="match status" value="1"/>
</dbReference>
<feature type="compositionally biased region" description="Acidic residues" evidence="10">
    <location>
        <begin position="29"/>
        <end position="42"/>
    </location>
</feature>
<dbReference type="Gene3D" id="3.40.50.300">
    <property type="entry name" value="P-loop containing nucleotide triphosphate hydrolases"/>
    <property type="match status" value="2"/>
</dbReference>
<comment type="subcellular location">
    <subcellularLocation>
        <location evidence="1">Membrane</location>
        <topology evidence="1">Multi-pass membrane protein</topology>
    </subcellularLocation>
</comment>
<evidence type="ECO:0000256" key="9">
    <source>
        <dbReference type="ARBA" id="ARBA00023136"/>
    </source>
</evidence>
<dbReference type="FunFam" id="3.40.50.300:FF:000059">
    <property type="entry name" value="ABC transporter G family member 40"/>
    <property type="match status" value="1"/>
</dbReference>
<evidence type="ECO:0000256" key="11">
    <source>
        <dbReference type="SAM" id="Phobius"/>
    </source>
</evidence>
<name>A0AAV1HWA5_9CHLO</name>
<proteinExistence type="inferred from homology"/>
<dbReference type="Pfam" id="PF01061">
    <property type="entry name" value="ABC2_membrane"/>
    <property type="match status" value="2"/>
</dbReference>
<keyword evidence="3" id="KW-0813">Transport</keyword>
<dbReference type="InterPro" id="IPR003439">
    <property type="entry name" value="ABC_transporter-like_ATP-bd"/>
</dbReference>